<feature type="region of interest" description="Disordered" evidence="3">
    <location>
        <begin position="171"/>
        <end position="191"/>
    </location>
</feature>
<gene>
    <name evidence="4" type="ORF">GIB67_019610</name>
</gene>
<dbReference type="OrthoDB" id="777433at2759"/>
<dbReference type="GO" id="GO:0046983">
    <property type="term" value="F:protein dimerization activity"/>
    <property type="evidence" value="ECO:0007669"/>
    <property type="project" value="InterPro"/>
</dbReference>
<proteinExistence type="predicted"/>
<evidence type="ECO:0000313" key="4">
    <source>
        <dbReference type="EMBL" id="KAF6160670.1"/>
    </source>
</evidence>
<evidence type="ECO:0008006" key="6">
    <source>
        <dbReference type="Google" id="ProtNLM"/>
    </source>
</evidence>
<comment type="caution">
    <text evidence="4">The sequence shown here is derived from an EMBL/GenBank/DDBJ whole genome shotgun (WGS) entry which is preliminary data.</text>
</comment>
<keyword evidence="5" id="KW-1185">Reference proteome</keyword>
<dbReference type="Proteomes" id="UP000541444">
    <property type="component" value="Unassembled WGS sequence"/>
</dbReference>
<name>A0A7J7N0X4_9MAGN</name>
<dbReference type="PANTHER" id="PTHR36066">
    <property type="entry name" value="TRANSCRIPTION FACTOR BHLH145"/>
    <property type="match status" value="1"/>
</dbReference>
<keyword evidence="2" id="KW-0804">Transcription</keyword>
<dbReference type="EMBL" id="JACGCM010001161">
    <property type="protein sequence ID" value="KAF6160670.1"/>
    <property type="molecule type" value="Genomic_DNA"/>
</dbReference>
<protein>
    <recommendedName>
        <fullName evidence="6">BHLH domain-containing protein</fullName>
    </recommendedName>
</protein>
<dbReference type="InterPro" id="IPR037546">
    <property type="entry name" value="SAC51-like"/>
</dbReference>
<feature type="region of interest" description="Disordered" evidence="3">
    <location>
        <begin position="214"/>
        <end position="241"/>
    </location>
</feature>
<dbReference type="PANTHER" id="PTHR36066:SF2">
    <property type="entry name" value="TRANSCRIPTION FACTOR BHLH145"/>
    <property type="match status" value="1"/>
</dbReference>
<organism evidence="4 5">
    <name type="scientific">Kingdonia uniflora</name>
    <dbReference type="NCBI Taxonomy" id="39325"/>
    <lineage>
        <taxon>Eukaryota</taxon>
        <taxon>Viridiplantae</taxon>
        <taxon>Streptophyta</taxon>
        <taxon>Embryophyta</taxon>
        <taxon>Tracheophyta</taxon>
        <taxon>Spermatophyta</taxon>
        <taxon>Magnoliopsida</taxon>
        <taxon>Ranunculales</taxon>
        <taxon>Circaeasteraceae</taxon>
        <taxon>Kingdonia</taxon>
    </lineage>
</organism>
<feature type="compositionally biased region" description="Acidic residues" evidence="3">
    <location>
        <begin position="172"/>
        <end position="183"/>
    </location>
</feature>
<evidence type="ECO:0000256" key="2">
    <source>
        <dbReference type="ARBA" id="ARBA00023163"/>
    </source>
</evidence>
<evidence type="ECO:0000256" key="3">
    <source>
        <dbReference type="SAM" id="MobiDB-lite"/>
    </source>
</evidence>
<dbReference type="InterPro" id="IPR036638">
    <property type="entry name" value="HLH_DNA-bd_sf"/>
</dbReference>
<dbReference type="SUPFAM" id="SSF47459">
    <property type="entry name" value="HLH, helix-loop-helix DNA-binding domain"/>
    <property type="match status" value="1"/>
</dbReference>
<sequence>MAKDCSSWFHDQSSQFPSLNCTNAVCDMGQQNVCLSYFHMVSANKGFAVSDLPTFNTGQDNGRNSWIYGCRDGAPIHEVTEAFRRRFLVFNHSGTLTNLIFNSVIESPIRYLNAGNLKPPNICGSHDEVTSKRDWTSEAGPNVCNGLDQNQEIAEGSEMHEDTEELNALIYSDDDDGCDDEETSTAHSPSKVTECKNQKEELEKVASLMGKTKRKRLLGEEEEEEEESVMDTASSVKPNGSWDYENDAELCRVKDGAQLKKRLKIRETMSILQSIIPSGMESKDNVLVLDEAIRYLIFLKLKANSLGITS</sequence>
<reference evidence="4 5" key="1">
    <citation type="journal article" date="2020" name="IScience">
        <title>Genome Sequencing of the Endangered Kingdonia uniflora (Circaeasteraceae, Ranunculales) Reveals Potential Mechanisms of Evolutionary Specialization.</title>
        <authorList>
            <person name="Sun Y."/>
            <person name="Deng T."/>
            <person name="Zhang A."/>
            <person name="Moore M.J."/>
            <person name="Landis J.B."/>
            <person name="Lin N."/>
            <person name="Zhang H."/>
            <person name="Zhang X."/>
            <person name="Huang J."/>
            <person name="Zhang X."/>
            <person name="Sun H."/>
            <person name="Wang H."/>
        </authorList>
    </citation>
    <scope>NUCLEOTIDE SEQUENCE [LARGE SCALE GENOMIC DNA]</scope>
    <source>
        <strain evidence="4">TB1705</strain>
        <tissue evidence="4">Leaf</tissue>
    </source>
</reference>
<evidence type="ECO:0000256" key="1">
    <source>
        <dbReference type="ARBA" id="ARBA00023015"/>
    </source>
</evidence>
<accession>A0A7J7N0X4</accession>
<feature type="compositionally biased region" description="Acidic residues" evidence="3">
    <location>
        <begin position="220"/>
        <end position="229"/>
    </location>
</feature>
<evidence type="ECO:0000313" key="5">
    <source>
        <dbReference type="Proteomes" id="UP000541444"/>
    </source>
</evidence>
<keyword evidence="1" id="KW-0805">Transcription regulation</keyword>
<dbReference type="AlphaFoldDB" id="A0A7J7N0X4"/>